<reference evidence="1" key="2">
    <citation type="submission" date="2021-08" db="EMBL/GenBank/DDBJ databases">
        <authorList>
            <person name="Tani A."/>
            <person name="Ola A."/>
            <person name="Ogura Y."/>
            <person name="Katsura K."/>
            <person name="Hayashi T."/>
        </authorList>
    </citation>
    <scope>NUCLEOTIDE SEQUENCE</scope>
    <source>
        <strain evidence="1">JCM 32048</strain>
    </source>
</reference>
<dbReference type="AlphaFoldDB" id="A0AA37M9B1"/>
<gene>
    <name evidence="1" type="ORF">MPEAHAMD_7230</name>
</gene>
<accession>A0AA37M9B1</accession>
<evidence type="ECO:0000313" key="2">
    <source>
        <dbReference type="Proteomes" id="UP001055286"/>
    </source>
</evidence>
<dbReference type="Proteomes" id="UP001055286">
    <property type="component" value="Unassembled WGS sequence"/>
</dbReference>
<dbReference type="EMBL" id="BPQJ01000113">
    <property type="protein sequence ID" value="GJD67031.1"/>
    <property type="molecule type" value="Genomic_DNA"/>
</dbReference>
<comment type="caution">
    <text evidence="1">The sequence shown here is derived from an EMBL/GenBank/DDBJ whole genome shotgun (WGS) entry which is preliminary data.</text>
</comment>
<organism evidence="1 2">
    <name type="scientific">Methylobacterium frigidaeris</name>
    <dbReference type="NCBI Taxonomy" id="2038277"/>
    <lineage>
        <taxon>Bacteria</taxon>
        <taxon>Pseudomonadati</taxon>
        <taxon>Pseudomonadota</taxon>
        <taxon>Alphaproteobacteria</taxon>
        <taxon>Hyphomicrobiales</taxon>
        <taxon>Methylobacteriaceae</taxon>
        <taxon>Methylobacterium</taxon>
    </lineage>
</organism>
<evidence type="ECO:0000313" key="1">
    <source>
        <dbReference type="EMBL" id="GJD67031.1"/>
    </source>
</evidence>
<keyword evidence="2" id="KW-1185">Reference proteome</keyword>
<protein>
    <submittedName>
        <fullName evidence="1">Uncharacterized protein</fullName>
    </submittedName>
</protein>
<sequence length="45" mass="5194">MTKTIRTRTTRNKFACEFDARKTIDFAIALEASLRRDAETEGDRS</sequence>
<reference evidence="1" key="1">
    <citation type="journal article" date="2016" name="Front. Microbiol.">
        <title>Genome Sequence of the Piezophilic, Mesophilic Sulfate-Reducing Bacterium Desulfovibrio indicus J2T.</title>
        <authorList>
            <person name="Cao J."/>
            <person name="Maignien L."/>
            <person name="Shao Z."/>
            <person name="Alain K."/>
            <person name="Jebbar M."/>
        </authorList>
    </citation>
    <scope>NUCLEOTIDE SEQUENCE</scope>
    <source>
        <strain evidence="1">JCM 32048</strain>
    </source>
</reference>
<proteinExistence type="predicted"/>
<name>A0AA37M9B1_9HYPH</name>